<proteinExistence type="predicted"/>
<dbReference type="Proteomes" id="UP000533269">
    <property type="component" value="Unassembled WGS sequence"/>
</dbReference>
<comment type="caution">
    <text evidence="2">The sequence shown here is derived from an EMBL/GenBank/DDBJ whole genome shotgun (WGS) entry which is preliminary data.</text>
</comment>
<reference evidence="2 3" key="2">
    <citation type="submission" date="2020-08" db="EMBL/GenBank/DDBJ databases">
        <authorList>
            <person name="Partida-Martinez L."/>
            <person name="Huntemann M."/>
            <person name="Clum A."/>
            <person name="Wang J."/>
            <person name="Palaniappan K."/>
            <person name="Ritter S."/>
            <person name="Chen I.-M."/>
            <person name="Stamatis D."/>
            <person name="Reddy T."/>
            <person name="O'Malley R."/>
            <person name="Daum C."/>
            <person name="Shapiro N."/>
            <person name="Ivanova N."/>
            <person name="Kyrpides N."/>
            <person name="Woyke T."/>
        </authorList>
    </citation>
    <scope>NUCLEOTIDE SEQUENCE [LARGE SCALE GENOMIC DNA]</scope>
    <source>
        <strain evidence="2 3">AS2.23</strain>
    </source>
</reference>
<dbReference type="RefSeq" id="WP_012085431.1">
    <property type="nucleotide sequence ID" value="NZ_JACHVY010000001.1"/>
</dbReference>
<evidence type="ECO:0000256" key="1">
    <source>
        <dbReference type="SAM" id="MobiDB-lite"/>
    </source>
</evidence>
<protein>
    <submittedName>
        <fullName evidence="2">Uncharacterized protein</fullName>
    </submittedName>
</protein>
<feature type="region of interest" description="Disordered" evidence="1">
    <location>
        <begin position="1"/>
        <end position="21"/>
    </location>
</feature>
<reference evidence="2 3" key="1">
    <citation type="submission" date="2020-08" db="EMBL/GenBank/DDBJ databases">
        <title>The Agave Microbiome: Exploring the role of microbial communities in plant adaptations to desert environments.</title>
        <authorList>
            <person name="Partida-Martinez L.P."/>
        </authorList>
    </citation>
    <scope>NUCLEOTIDE SEQUENCE [LARGE SCALE GENOMIC DNA]</scope>
    <source>
        <strain evidence="2 3">AS2.23</strain>
    </source>
</reference>
<gene>
    <name evidence="2" type="ORF">FHR75_001911</name>
</gene>
<evidence type="ECO:0000313" key="3">
    <source>
        <dbReference type="Proteomes" id="UP000533269"/>
    </source>
</evidence>
<evidence type="ECO:0000313" key="2">
    <source>
        <dbReference type="EMBL" id="MBB2901123.1"/>
    </source>
</evidence>
<organism evidence="2 3">
    <name type="scientific">Kineococcus radiotolerans</name>
    <dbReference type="NCBI Taxonomy" id="131568"/>
    <lineage>
        <taxon>Bacteria</taxon>
        <taxon>Bacillati</taxon>
        <taxon>Actinomycetota</taxon>
        <taxon>Actinomycetes</taxon>
        <taxon>Kineosporiales</taxon>
        <taxon>Kineosporiaceae</taxon>
        <taxon>Kineococcus</taxon>
    </lineage>
</organism>
<dbReference type="EMBL" id="JACHVY010000001">
    <property type="protein sequence ID" value="MBB2901123.1"/>
    <property type="molecule type" value="Genomic_DNA"/>
</dbReference>
<accession>A0A7W4TM89</accession>
<sequence length="89" mass="8910">MSQLPLGTSGSGTGPGRDAARAAKVHVQDLVGGDPRVNGVGLTHAGEAWAVKVNVVDDQDYPELPDDVDGVPVLVRGVGGIRALGLSAG</sequence>
<dbReference type="AlphaFoldDB" id="A0A7W4TM89"/>
<name>A0A7W4TM89_KINRA</name>